<sequence length="290" mass="31097">MPATAWTGALLLPCPDGSGHGWAPGSSGAEALGRGDHAGCAQRVQLFLSSSFDGIDEEEQHEWPDVFPAGNRKSLTSKMFKAAKNLLNFDNDEKGSVNPADLEIYVQQAREAATRAGAAAAAAQGAAGLALVRERGLVDAVAAADHDWQGTVHAVKVAASQRSAEEAVRNLQATCRQASKLLHQGMAEAEKASQPVSSQRRDALLWKALEPLRKAEELFPKIEAQVPKVHKAQRRLQHELEAAQKPRGPGLLPASDIAGDLREEAGLEVALGELEPDVRPPIELMEPRWD</sequence>
<name>A0A7S0B7A5_9DINO</name>
<accession>A0A7S0B7A5</accession>
<reference evidence="1" key="1">
    <citation type="submission" date="2021-01" db="EMBL/GenBank/DDBJ databases">
        <authorList>
            <person name="Corre E."/>
            <person name="Pelletier E."/>
            <person name="Niang G."/>
            <person name="Scheremetjew M."/>
            <person name="Finn R."/>
            <person name="Kale V."/>
            <person name="Holt S."/>
            <person name="Cochrane G."/>
            <person name="Meng A."/>
            <person name="Brown T."/>
            <person name="Cohen L."/>
        </authorList>
    </citation>
    <scope>NUCLEOTIDE SEQUENCE</scope>
    <source>
        <strain evidence="1">Pbaha01</strain>
    </source>
</reference>
<protein>
    <submittedName>
        <fullName evidence="1">Uncharacterized protein</fullName>
    </submittedName>
</protein>
<gene>
    <name evidence="1" type="ORF">PBAH0796_LOCUS29064</name>
</gene>
<organism evidence="1">
    <name type="scientific">Pyrodinium bahamense</name>
    <dbReference type="NCBI Taxonomy" id="73915"/>
    <lineage>
        <taxon>Eukaryota</taxon>
        <taxon>Sar</taxon>
        <taxon>Alveolata</taxon>
        <taxon>Dinophyceae</taxon>
        <taxon>Gonyaulacales</taxon>
        <taxon>Pyrocystaceae</taxon>
        <taxon>Pyrodinium</taxon>
    </lineage>
</organism>
<dbReference type="AlphaFoldDB" id="A0A7S0B7A5"/>
<dbReference type="EMBL" id="HBEG01047736">
    <property type="protein sequence ID" value="CAD8385376.1"/>
    <property type="molecule type" value="Transcribed_RNA"/>
</dbReference>
<evidence type="ECO:0000313" key="1">
    <source>
        <dbReference type="EMBL" id="CAD8385376.1"/>
    </source>
</evidence>
<proteinExistence type="predicted"/>